<dbReference type="InterPro" id="IPR001405">
    <property type="entry name" value="UPF0758"/>
</dbReference>
<comment type="caution">
    <text evidence="8">The sequence shown here is derived from an EMBL/GenBank/DDBJ whole genome shotgun (WGS) entry which is preliminary data.</text>
</comment>
<dbReference type="InterPro" id="IPR037518">
    <property type="entry name" value="MPN"/>
</dbReference>
<dbReference type="InterPro" id="IPR020891">
    <property type="entry name" value="UPF0758_CS"/>
</dbReference>
<feature type="domain" description="MPN" evidence="7">
    <location>
        <begin position="90"/>
        <end position="211"/>
    </location>
</feature>
<dbReference type="Pfam" id="PF04002">
    <property type="entry name" value="RadC"/>
    <property type="match status" value="1"/>
</dbReference>
<accession>A0A8J7Z135</accession>
<dbReference type="PROSITE" id="PS01302">
    <property type="entry name" value="UPF0758"/>
    <property type="match status" value="1"/>
</dbReference>
<evidence type="ECO:0000256" key="5">
    <source>
        <dbReference type="ARBA" id="ARBA00023049"/>
    </source>
</evidence>
<organism evidence="8 10">
    <name type="scientific">Candidatus Altarchaeum hamiconexum</name>
    <dbReference type="NCBI Taxonomy" id="1803513"/>
    <lineage>
        <taxon>Archaea</taxon>
        <taxon>Candidatus Altarchaeota</taxon>
        <taxon>Candidatus Altiarchaeia</taxon>
        <taxon>Candidatus Altarchaeales</taxon>
        <taxon>Candidatus Altarchaeaceae</taxon>
        <taxon>Candidatus Altarchaeum</taxon>
    </lineage>
</organism>
<dbReference type="EMBL" id="JAACQH010000026">
    <property type="protein sequence ID" value="NCS91100.1"/>
    <property type="molecule type" value="Genomic_DNA"/>
</dbReference>
<evidence type="ECO:0000313" key="8">
    <source>
        <dbReference type="EMBL" id="NCN65187.1"/>
    </source>
</evidence>
<dbReference type="PANTHER" id="PTHR30471">
    <property type="entry name" value="DNA REPAIR PROTEIN RADC"/>
    <property type="match status" value="1"/>
</dbReference>
<evidence type="ECO:0000256" key="1">
    <source>
        <dbReference type="ARBA" id="ARBA00022670"/>
    </source>
</evidence>
<dbReference type="Gene3D" id="3.40.140.10">
    <property type="entry name" value="Cytidine Deaminase, domain 2"/>
    <property type="match status" value="1"/>
</dbReference>
<dbReference type="GO" id="GO:0046872">
    <property type="term" value="F:metal ion binding"/>
    <property type="evidence" value="ECO:0007669"/>
    <property type="project" value="UniProtKB-KW"/>
</dbReference>
<dbReference type="SUPFAM" id="SSF102712">
    <property type="entry name" value="JAB1/MPN domain"/>
    <property type="match status" value="1"/>
</dbReference>
<keyword evidence="5" id="KW-0482">Metalloprotease</keyword>
<evidence type="ECO:0000256" key="4">
    <source>
        <dbReference type="ARBA" id="ARBA00022833"/>
    </source>
</evidence>
<keyword evidence="2" id="KW-0479">Metal-binding</keyword>
<reference evidence="8" key="1">
    <citation type="submission" date="2019-11" db="EMBL/GenBank/DDBJ databases">
        <title>Lipid analysis of CO2-rich subsurface aquifers suggests an autotrophy-based deep biosphere with lysolipids enriched in CPR bacteria.</title>
        <authorList>
            <person name="Probst A.J."/>
            <person name="Elling F.J."/>
            <person name="Castelle C.J."/>
            <person name="Zhu Q."/>
            <person name="Elvert M."/>
            <person name="Birarda G."/>
            <person name="Holman H.-Y."/>
            <person name="Lane K.R."/>
            <person name="Ladd B."/>
            <person name="Ryan M.C."/>
            <person name="Woyke T."/>
            <person name="Hinrichs K.-U."/>
            <person name="Banfield J.F."/>
        </authorList>
    </citation>
    <scope>NUCLEOTIDE SEQUENCE</scope>
    <source>
        <strain evidence="8">CG_2015-01_33_1645</strain>
        <strain evidence="9">CG_2015-04_33_537</strain>
    </source>
</reference>
<evidence type="ECO:0000313" key="10">
    <source>
        <dbReference type="Proteomes" id="UP000768163"/>
    </source>
</evidence>
<dbReference type="EMBL" id="JAACVF010000097">
    <property type="protein sequence ID" value="NCN65187.1"/>
    <property type="molecule type" value="Genomic_DNA"/>
</dbReference>
<sequence>MQKYVKATIMKQLLLRTKKKSATFKLNKIKKKAILEINNGEKYECIFKKENGRINIYHKIKGMGDAKATQIKALFEFIKRNNLAKKGKFPVRTAKDVFEYASQRLPSNDKEHFIVLHLDSKNMIIRDEIVSTGILNASIVHPREVFKSAIKESANTIVIVHNHPSGDSTPSEEDRKITKILSDAGKLLDIKLLDHVIIGDTYYSFKENKEI</sequence>
<dbReference type="CDD" id="cd08071">
    <property type="entry name" value="MPN_DUF2466"/>
    <property type="match status" value="1"/>
</dbReference>
<evidence type="ECO:0000256" key="6">
    <source>
        <dbReference type="RuleBase" id="RU003797"/>
    </source>
</evidence>
<evidence type="ECO:0000256" key="3">
    <source>
        <dbReference type="ARBA" id="ARBA00022801"/>
    </source>
</evidence>
<comment type="similarity">
    <text evidence="6">Belongs to the UPF0758 family.</text>
</comment>
<evidence type="ECO:0000256" key="2">
    <source>
        <dbReference type="ARBA" id="ARBA00022723"/>
    </source>
</evidence>
<evidence type="ECO:0000313" key="9">
    <source>
        <dbReference type="EMBL" id="NCS91100.1"/>
    </source>
</evidence>
<dbReference type="Proteomes" id="UP000738826">
    <property type="component" value="Unassembled WGS sequence"/>
</dbReference>
<proteinExistence type="inferred from homology"/>
<dbReference type="InterPro" id="IPR025657">
    <property type="entry name" value="RadC_JAB"/>
</dbReference>
<dbReference type="GO" id="GO:0006508">
    <property type="term" value="P:proteolysis"/>
    <property type="evidence" value="ECO:0007669"/>
    <property type="project" value="UniProtKB-KW"/>
</dbReference>
<protein>
    <submittedName>
        <fullName evidence="8">DNA repair protein RadC</fullName>
    </submittedName>
</protein>
<gene>
    <name evidence="8" type="primary">radC</name>
    <name evidence="9" type="ORF">GW779_01575</name>
    <name evidence="8" type="ORF">GW910_03850</name>
</gene>
<keyword evidence="3" id="KW-0378">Hydrolase</keyword>
<dbReference type="Proteomes" id="UP000768163">
    <property type="component" value="Unassembled WGS sequence"/>
</dbReference>
<dbReference type="NCBIfam" id="TIGR00608">
    <property type="entry name" value="radc"/>
    <property type="match status" value="1"/>
</dbReference>
<evidence type="ECO:0000259" key="7">
    <source>
        <dbReference type="PROSITE" id="PS50249"/>
    </source>
</evidence>
<dbReference type="PANTHER" id="PTHR30471:SF3">
    <property type="entry name" value="UPF0758 PROTEIN YEES-RELATED"/>
    <property type="match status" value="1"/>
</dbReference>
<keyword evidence="4" id="KW-0862">Zinc</keyword>
<dbReference type="GO" id="GO:0008237">
    <property type="term" value="F:metallopeptidase activity"/>
    <property type="evidence" value="ECO:0007669"/>
    <property type="project" value="UniProtKB-KW"/>
</dbReference>
<dbReference type="PROSITE" id="PS50249">
    <property type="entry name" value="MPN"/>
    <property type="match status" value="1"/>
</dbReference>
<dbReference type="AlphaFoldDB" id="A0A8J7Z135"/>
<keyword evidence="1" id="KW-0645">Protease</keyword>
<name>A0A8J7Z135_9ARCH</name>